<dbReference type="Proteomes" id="UP001589692">
    <property type="component" value="Unassembled WGS sequence"/>
</dbReference>
<dbReference type="Gene3D" id="2.40.37.20">
    <property type="entry name" value="D-serine dehydratase-like domain"/>
    <property type="match status" value="1"/>
</dbReference>
<keyword evidence="6" id="KW-1185">Reference proteome</keyword>
<dbReference type="PANTHER" id="PTHR28004:SF2">
    <property type="entry name" value="D-SERINE DEHYDRATASE"/>
    <property type="match status" value="1"/>
</dbReference>
<keyword evidence="2" id="KW-0456">Lyase</keyword>
<feature type="domain" description="D-serine dehydratase-like" evidence="4">
    <location>
        <begin position="274"/>
        <end position="371"/>
    </location>
</feature>
<dbReference type="InterPro" id="IPR029066">
    <property type="entry name" value="PLP-binding_barrel"/>
</dbReference>
<comment type="similarity">
    <text evidence="1">Belongs to the DSD1 family.</text>
</comment>
<evidence type="ECO:0000259" key="4">
    <source>
        <dbReference type="SMART" id="SM01119"/>
    </source>
</evidence>
<dbReference type="InterPro" id="IPR001608">
    <property type="entry name" value="Ala_racemase_N"/>
</dbReference>
<comment type="caution">
    <text evidence="5">The sequence shown here is derived from an EMBL/GenBank/DDBJ whole genome shotgun (WGS) entry which is preliminary data.</text>
</comment>
<evidence type="ECO:0000256" key="1">
    <source>
        <dbReference type="ARBA" id="ARBA00005323"/>
    </source>
</evidence>
<dbReference type="InterPro" id="IPR051466">
    <property type="entry name" value="D-amino_acid_metab_enzyme"/>
</dbReference>
<proteinExistence type="inferred from homology"/>
<dbReference type="Pfam" id="PF14031">
    <property type="entry name" value="D-ser_dehydrat"/>
    <property type="match status" value="1"/>
</dbReference>
<gene>
    <name evidence="5" type="ORF">ACFFP0_03975</name>
</gene>
<dbReference type="GO" id="GO:0008784">
    <property type="term" value="F:alanine racemase activity"/>
    <property type="evidence" value="ECO:0007669"/>
    <property type="project" value="UniProtKB-EC"/>
</dbReference>
<reference evidence="5 6" key="1">
    <citation type="submission" date="2024-09" db="EMBL/GenBank/DDBJ databases">
        <authorList>
            <person name="Sun Q."/>
            <person name="Mori K."/>
        </authorList>
    </citation>
    <scope>NUCLEOTIDE SEQUENCE [LARGE SCALE GENOMIC DNA]</scope>
    <source>
        <strain evidence="5 6">TBRC 4938</strain>
    </source>
</reference>
<dbReference type="EC" id="5.1.1.1" evidence="5"/>
<dbReference type="RefSeq" id="WP_377256556.1">
    <property type="nucleotide sequence ID" value="NZ_JBHMAA010000006.1"/>
</dbReference>
<dbReference type="SMART" id="SM01119">
    <property type="entry name" value="D-ser_dehydrat"/>
    <property type="match status" value="1"/>
</dbReference>
<dbReference type="SUPFAM" id="SSF51419">
    <property type="entry name" value="PLP-binding barrel"/>
    <property type="match status" value="1"/>
</dbReference>
<evidence type="ECO:0000313" key="6">
    <source>
        <dbReference type="Proteomes" id="UP001589692"/>
    </source>
</evidence>
<organism evidence="5 6">
    <name type="scientific">Rhizobium puerariae</name>
    <dbReference type="NCBI Taxonomy" id="1585791"/>
    <lineage>
        <taxon>Bacteria</taxon>
        <taxon>Pseudomonadati</taxon>
        <taxon>Pseudomonadota</taxon>
        <taxon>Alphaproteobacteria</taxon>
        <taxon>Hyphomicrobiales</taxon>
        <taxon>Rhizobiaceae</taxon>
        <taxon>Rhizobium/Agrobacterium group</taxon>
        <taxon>Rhizobium</taxon>
    </lineage>
</organism>
<name>A0ABV6ABP4_9HYPH</name>
<dbReference type="Pfam" id="PF01168">
    <property type="entry name" value="Ala_racemase_N"/>
    <property type="match status" value="1"/>
</dbReference>
<sequence length="392" mass="41041">MNVPAPSAEDASPDLSRRFPSFDSLEEPRVVLDMETLDRNLEKAAAIASGNAALHPHVKTHKSLAIARAQMDRGAQGFTVARPHEAGMLLAAGLGPVTVAYPIIAPETIATLLRLAGAPGRLRFIADSAEGIKAMSDAARTAGLPVDLFLKVDVGLHRCGVDPRSEQSVALASMIDRYQNLSFAGLLSHAGHAYGASSPDAIRAIATEELALLTELRAKLERSGIPVSRISVGSTPTLLAHAGFDGIDEIRPGNYVFLDLTAVRLGIARRSDLALGIAARIVTANDRYAIANVGSKTLSSDLGAHGTSATTSFGEAWIDDGRSPLPVVKLSEEHAFLDHGGSRPAIGTPVLILPNHSCPVANLSGGLLGLRRDGATPLEIAVEGFVRPVIKG</sequence>
<dbReference type="InterPro" id="IPR026956">
    <property type="entry name" value="D-ser_dehydrat-like_dom"/>
</dbReference>
<keyword evidence="5" id="KW-0413">Isomerase</keyword>
<evidence type="ECO:0000313" key="5">
    <source>
        <dbReference type="EMBL" id="MFB9947991.1"/>
    </source>
</evidence>
<accession>A0ABV6ABP4</accession>
<protein>
    <submittedName>
        <fullName evidence="5">Alanine racemase</fullName>
        <ecNumber evidence="5">5.1.1.1</ecNumber>
    </submittedName>
</protein>
<feature type="region of interest" description="Disordered" evidence="3">
    <location>
        <begin position="1"/>
        <end position="20"/>
    </location>
</feature>
<dbReference type="InterPro" id="IPR042208">
    <property type="entry name" value="D-ser_dehydrat-like_sf"/>
</dbReference>
<dbReference type="EMBL" id="JBHMAA010000006">
    <property type="protein sequence ID" value="MFB9947991.1"/>
    <property type="molecule type" value="Genomic_DNA"/>
</dbReference>
<dbReference type="Gene3D" id="3.20.20.10">
    <property type="entry name" value="Alanine racemase"/>
    <property type="match status" value="1"/>
</dbReference>
<evidence type="ECO:0000256" key="2">
    <source>
        <dbReference type="ARBA" id="ARBA00023239"/>
    </source>
</evidence>
<dbReference type="PANTHER" id="PTHR28004">
    <property type="entry name" value="ZGC:162816-RELATED"/>
    <property type="match status" value="1"/>
</dbReference>
<evidence type="ECO:0000256" key="3">
    <source>
        <dbReference type="SAM" id="MobiDB-lite"/>
    </source>
</evidence>